<evidence type="ECO:0000313" key="4">
    <source>
        <dbReference type="EMBL" id="KAF4748667.1"/>
    </source>
</evidence>
<dbReference type="Proteomes" id="UP000553632">
    <property type="component" value="Unassembled WGS sequence"/>
</dbReference>
<dbReference type="InterPro" id="IPR001841">
    <property type="entry name" value="Znf_RING"/>
</dbReference>
<evidence type="ECO:0000256" key="2">
    <source>
        <dbReference type="SAM" id="MobiDB-lite"/>
    </source>
</evidence>
<keyword evidence="1" id="KW-0863">Zinc-finger</keyword>
<gene>
    <name evidence="4" type="ORF">FOZ63_018946</name>
</gene>
<feature type="domain" description="RING-type" evidence="3">
    <location>
        <begin position="354"/>
        <end position="408"/>
    </location>
</feature>
<evidence type="ECO:0000313" key="5">
    <source>
        <dbReference type="Proteomes" id="UP000553632"/>
    </source>
</evidence>
<dbReference type="Pfam" id="PF10551">
    <property type="entry name" value="MULE"/>
    <property type="match status" value="1"/>
</dbReference>
<dbReference type="GO" id="GO:0008270">
    <property type="term" value="F:zinc ion binding"/>
    <property type="evidence" value="ECO:0007669"/>
    <property type="project" value="UniProtKB-KW"/>
</dbReference>
<dbReference type="InterPro" id="IPR018289">
    <property type="entry name" value="MULE_transposase_dom"/>
</dbReference>
<sequence length="1140" mass="128051">MSLIFEPSSACPTCGEAYPPAELMEGMVECHTCARWFHTEDCAPLQRKRKRPDPYVAEAVVRVLRELKIGSDGYMDGATRDLLNLITPAGRAPTRDEISQFWRLSGEQCDVCGMLGFISRNFGLKKTVAIEMNMYAGVDLGKGIVELLEADRNRILKRELRRLICCGLELTDDDLTYVDEAFKWKADPLMWLVFEPSFRVESSSAETKLLHGRKRVSELLDQILRADWGGTYTRQGFWDRNKARLTAVVLASPMNELHKRDVIRKLTVGLPGGPGIVELSKQEVPQHVVGVGLAERERVVDRTITTDSGVLKLEAALQVDGTRLQDIAGQEGSIRSSVALAFYRYRPTIEARECLVCTAAESPNVAMWTCSCGAGTFCHSCIANVILGAVCSEDVAVYNSGGQCPACRRSWLVENDLRGIRLEAYRFWNEVILYNDRLCPMRLRDLRMPRHAWIVMQARRGYGLLWEYSELRSWASRLRDDLGEQVDRMSDAQVITSYGQQYVEPLILIEFDDTGVITAGPVLLRQRLEAMNQLGEDNFAEEAIAQVPQNEQDPAEEALAEEAPDREEPAQEEPAQEEPAQAEPAEAAPAEDAPAEDAPAEDAPAEDAPAEDAPAEDAPADDAPADDVPPGREEPEEDGGNAEAPQVFPNNGTRLQADAFSTTDKGKPSVWICHQQYRQTKELQNNKYRYRCCGCSESVVIQMTNDDEGRILMRGPKHFPHRNCSKLSNAAAEEQVRLRRRVQAAASQQGSSSTAVREIIGQHGNDFTTVRDERNLHSAYHRANNRANGIERMRNIATDPAGYYEDFSAAIAHFGSSCTRDDRRFLLYSDHNQPMFIWGADRNIESLAQAQTLIFDGTFYSAPAGFEQLWTAIAVVDGFYVPTFFVLMKNRQQTEYERALRRIRDELAERRLFGVVSAMNFVTDYEPGMRAAIANAWDVPPNHIRGCLWHLCKAWVGRIQSTMMAEYRRSPAHREEKGIWLHHICGLPCLPEVTCREAWAELKRIAPDTADIADFVEYMERNYMGANAQYPPSQWCLAPSNDSVVQRTTNPAEGFHSYLRRAFTKAHPRPPEFCKKLKTIQSASETSLNSVDAGIAATSQSLEPKRLVLYQTFMRSDRSSPRLMEYLQRVGRLIGIPQAL</sequence>
<name>A0A7J6TV56_PEROL</name>
<comment type="caution">
    <text evidence="4">The sequence shown here is derived from an EMBL/GenBank/DDBJ whole genome shotgun (WGS) entry which is preliminary data.</text>
</comment>
<dbReference type="AlphaFoldDB" id="A0A7J6TV56"/>
<accession>A0A7J6TV56</accession>
<evidence type="ECO:0000259" key="3">
    <source>
        <dbReference type="PROSITE" id="PS50089"/>
    </source>
</evidence>
<evidence type="ECO:0000256" key="1">
    <source>
        <dbReference type="PROSITE-ProRule" id="PRU00175"/>
    </source>
</evidence>
<dbReference type="EMBL" id="JABANO010008358">
    <property type="protein sequence ID" value="KAF4748667.1"/>
    <property type="molecule type" value="Genomic_DNA"/>
</dbReference>
<keyword evidence="1" id="KW-0479">Metal-binding</keyword>
<feature type="compositionally biased region" description="Low complexity" evidence="2">
    <location>
        <begin position="577"/>
        <end position="592"/>
    </location>
</feature>
<keyword evidence="1" id="KW-0862">Zinc</keyword>
<proteinExistence type="predicted"/>
<dbReference type="InterPro" id="IPR013083">
    <property type="entry name" value="Znf_RING/FYVE/PHD"/>
</dbReference>
<dbReference type="Gene3D" id="3.30.40.10">
    <property type="entry name" value="Zinc/RING finger domain, C3HC4 (zinc finger)"/>
    <property type="match status" value="1"/>
</dbReference>
<organism evidence="4 5">
    <name type="scientific">Perkinsus olseni</name>
    <name type="common">Perkinsus atlanticus</name>
    <dbReference type="NCBI Taxonomy" id="32597"/>
    <lineage>
        <taxon>Eukaryota</taxon>
        <taxon>Sar</taxon>
        <taxon>Alveolata</taxon>
        <taxon>Perkinsozoa</taxon>
        <taxon>Perkinsea</taxon>
        <taxon>Perkinsida</taxon>
        <taxon>Perkinsidae</taxon>
        <taxon>Perkinsus</taxon>
    </lineage>
</organism>
<feature type="compositionally biased region" description="Acidic residues" evidence="2">
    <location>
        <begin position="593"/>
        <end position="625"/>
    </location>
</feature>
<dbReference type="PROSITE" id="PS50089">
    <property type="entry name" value="ZF_RING_2"/>
    <property type="match status" value="1"/>
</dbReference>
<protein>
    <recommendedName>
        <fullName evidence="3">RING-type domain-containing protein</fullName>
    </recommendedName>
</protein>
<dbReference type="PANTHER" id="PTHR47160:SF10">
    <property type="entry name" value="MULE TRANSPOSASE DOMAIN-CONTAINING PROTEIN"/>
    <property type="match status" value="1"/>
</dbReference>
<keyword evidence="5" id="KW-1185">Reference proteome</keyword>
<feature type="region of interest" description="Disordered" evidence="2">
    <location>
        <begin position="549"/>
        <end position="652"/>
    </location>
</feature>
<dbReference type="PANTHER" id="PTHR47160">
    <property type="entry name" value="PUTATIVE-RELATED"/>
    <property type="match status" value="1"/>
</dbReference>
<reference evidence="4 5" key="1">
    <citation type="submission" date="2020-04" db="EMBL/GenBank/DDBJ databases">
        <title>Perkinsus olseni comparative genomics.</title>
        <authorList>
            <person name="Bogema D.R."/>
        </authorList>
    </citation>
    <scope>NUCLEOTIDE SEQUENCE [LARGE SCALE GENOMIC DNA]</scope>
    <source>
        <strain evidence="4 5">ATCC PRA-207</strain>
    </source>
</reference>
<feature type="compositionally biased region" description="Acidic residues" evidence="2">
    <location>
        <begin position="553"/>
        <end position="576"/>
    </location>
</feature>